<dbReference type="GO" id="GO:0006596">
    <property type="term" value="P:polyamine biosynthetic process"/>
    <property type="evidence" value="ECO:0007669"/>
    <property type="project" value="UniProtKB-KW"/>
</dbReference>
<evidence type="ECO:0000313" key="2">
    <source>
        <dbReference type="EMBL" id="TQL67940.1"/>
    </source>
</evidence>
<evidence type="ECO:0000313" key="3">
    <source>
        <dbReference type="Proteomes" id="UP000320209"/>
    </source>
</evidence>
<dbReference type="InterPro" id="IPR029063">
    <property type="entry name" value="SAM-dependent_MTases_sf"/>
</dbReference>
<reference evidence="2 3" key="1">
    <citation type="submission" date="2019-06" db="EMBL/GenBank/DDBJ databases">
        <title>Sequencing the genomes of 1000 actinobacteria strains.</title>
        <authorList>
            <person name="Klenk H.-P."/>
        </authorList>
    </citation>
    <scope>NUCLEOTIDE SEQUENCE [LARGE SCALE GENOMIC DNA]</scope>
    <source>
        <strain evidence="2 3">DSM 25218</strain>
    </source>
</reference>
<gene>
    <name evidence="2" type="ORF">FB381_1829</name>
</gene>
<dbReference type="Proteomes" id="UP000320209">
    <property type="component" value="Unassembled WGS sequence"/>
</dbReference>
<dbReference type="SUPFAM" id="SSF53335">
    <property type="entry name" value="S-adenosyl-L-methionine-dependent methyltransferases"/>
    <property type="match status" value="1"/>
</dbReference>
<keyword evidence="1" id="KW-0620">Polyamine biosynthesis</keyword>
<accession>A0A543A5U0</accession>
<dbReference type="NCBIfam" id="NF037959">
    <property type="entry name" value="MFS_SpdSyn"/>
    <property type="match status" value="1"/>
</dbReference>
<dbReference type="PANTHER" id="PTHR43317:SF1">
    <property type="entry name" value="THERMOSPERMINE SYNTHASE ACAULIS5"/>
    <property type="match status" value="1"/>
</dbReference>
<keyword evidence="3" id="KW-1185">Reference proteome</keyword>
<proteinExistence type="predicted"/>
<dbReference type="PANTHER" id="PTHR43317">
    <property type="entry name" value="THERMOSPERMINE SYNTHASE ACAULIS5"/>
    <property type="match status" value="1"/>
</dbReference>
<dbReference type="AlphaFoldDB" id="A0A543A5U0"/>
<evidence type="ECO:0008006" key="4">
    <source>
        <dbReference type="Google" id="ProtNLM"/>
    </source>
</evidence>
<comment type="caution">
    <text evidence="2">The sequence shown here is derived from an EMBL/GenBank/DDBJ whole genome shotgun (WGS) entry which is preliminary data.</text>
</comment>
<name>A0A543A5U0_9ACTN</name>
<organism evidence="2 3">
    <name type="scientific">Nocardioides albertanoniae</name>
    <dbReference type="NCBI Taxonomy" id="1175486"/>
    <lineage>
        <taxon>Bacteria</taxon>
        <taxon>Bacillati</taxon>
        <taxon>Actinomycetota</taxon>
        <taxon>Actinomycetes</taxon>
        <taxon>Propionibacteriales</taxon>
        <taxon>Nocardioidaceae</taxon>
        <taxon>Nocardioides</taxon>
    </lineage>
</organism>
<evidence type="ECO:0000256" key="1">
    <source>
        <dbReference type="ARBA" id="ARBA00023115"/>
    </source>
</evidence>
<dbReference type="Gene3D" id="3.40.50.150">
    <property type="entry name" value="Vaccinia Virus protein VP39"/>
    <property type="match status" value="1"/>
</dbReference>
<sequence>MNKCLQHAPGYAFSGMREDLYVLELDEMQQSAVDLEDPTHLFFDYTRRIGDIIDRLPDGPLRVVHVGGAAMTLPRYVHATRPRSSQIVLEPSTELVERVRAEAPLPPRSGIKVRPVDGLNGMRSVRDGFADLVILDAFDRARTPTELTSAAFVEDVRRALSPGGVFVANLVDRAPFTRVRDFVAAARDLGSMAIGVEPATAKGRRSGNLVIACGTLPPAPFGTPPPMEYRTFSGRAVADSFGGGRP</sequence>
<protein>
    <recommendedName>
        <fullName evidence="4">Spermidine synthase</fullName>
    </recommendedName>
</protein>
<dbReference type="EMBL" id="VFOV01000001">
    <property type="protein sequence ID" value="TQL67940.1"/>
    <property type="molecule type" value="Genomic_DNA"/>
</dbReference>